<dbReference type="Pfam" id="PF00571">
    <property type="entry name" value="CBS"/>
    <property type="match status" value="1"/>
</dbReference>
<dbReference type="SUPFAM" id="SSF54631">
    <property type="entry name" value="CBS-domain pair"/>
    <property type="match status" value="1"/>
</dbReference>
<dbReference type="InterPro" id="IPR051676">
    <property type="entry name" value="UPF0053_domain"/>
</dbReference>
<gene>
    <name evidence="15" type="ORF">FrCorBMG51_00180</name>
</gene>
<keyword evidence="4 10" id="KW-0812">Transmembrane</keyword>
<proteinExistence type="inferred from homology"/>
<dbReference type="Gene3D" id="3.30.465.10">
    <property type="match status" value="1"/>
</dbReference>
<dbReference type="InterPro" id="IPR036318">
    <property type="entry name" value="FAD-bd_PCMH-like_sf"/>
</dbReference>
<evidence type="ECO:0000256" key="3">
    <source>
        <dbReference type="ARBA" id="ARBA00022475"/>
    </source>
</evidence>
<evidence type="ECO:0000256" key="10">
    <source>
        <dbReference type="PROSITE-ProRule" id="PRU01193"/>
    </source>
</evidence>
<feature type="domain" description="CBS" evidence="13">
    <location>
        <begin position="357"/>
        <end position="414"/>
    </location>
</feature>
<keyword evidence="7 9" id="KW-0129">CBS domain</keyword>
<evidence type="ECO:0000256" key="11">
    <source>
        <dbReference type="SAM" id="MobiDB-lite"/>
    </source>
</evidence>
<evidence type="ECO:0000313" key="15">
    <source>
        <dbReference type="EMBL" id="KLL13011.1"/>
    </source>
</evidence>
<evidence type="ECO:0000259" key="13">
    <source>
        <dbReference type="PROSITE" id="PS51371"/>
    </source>
</evidence>
<evidence type="ECO:0000256" key="9">
    <source>
        <dbReference type="PROSITE-ProRule" id="PRU00703"/>
    </source>
</evidence>
<dbReference type="InterPro" id="IPR016169">
    <property type="entry name" value="FAD-bd_PCMH_sub2"/>
</dbReference>
<dbReference type="PANTHER" id="PTHR43099:SF6">
    <property type="entry name" value="UPF0053 PROTEIN RV1842C"/>
    <property type="match status" value="1"/>
</dbReference>
<sequence length="542" mass="56375">MVRAPRWLSPAPATAMIGDILGLLLVVALIAANGLFVTAEFAFVAVDRSRLEQAARDGSHRAARVLRAVRSLSFQLSGAQLGITLTSLVLGYIAEPAIASLLLPAINATGLPAGVGHAVAVTAALLIATVTQMVFGELFPKNIAVATPVATAQWVAGPQMLFSSVCRPIITLLDGSANRLLRALGIEPRTQLRSARSPSELGWLVRSSAEHGTLPGNTASLLGRSLRLRERAAQDVMTPRVRVVALHADDSVTELLRVTGESGHSRFPVLRSSGAAAPDTGAHRDSSAGRDTGADRGTTVRGTTVRGGGGGQAAEPPGPGSVTAVPGDVDDVVGVVHVKDAFGVPPAERGSTPVSLLMVAPVVVPASLSCDDLLTTLRGHSLQIAVVIDEYGGTAGLVTLEDLVEELVGHVLDEYDAPERPDATAGPDGSWSLSGLLRPDEVADLTGIRLPDGPYETVAGVVLHRLGRIPEPGDQVYVEGRLLTVEEMDHHRVSRVRLAGRPPDQPARTRRSGHAGHSSGPRGPHAPRSAVGADGPAGRARR</sequence>
<reference evidence="15 16" key="1">
    <citation type="submission" date="2014-12" db="EMBL/GenBank/DDBJ databases">
        <title>Frankia sp. BMG5.1 draft genome.</title>
        <authorList>
            <person name="Gtari M."/>
            <person name="Ghodhbane-Gtari F."/>
            <person name="Nouioui I."/>
            <person name="Ktari A."/>
            <person name="Hezbri K."/>
            <person name="Mimouni W."/>
            <person name="Sbissi I."/>
            <person name="Ayari A."/>
            <person name="Yamanaka T."/>
            <person name="Normand P."/>
            <person name="Tisa L.S."/>
            <person name="Boudabous A."/>
        </authorList>
    </citation>
    <scope>NUCLEOTIDE SEQUENCE [LARGE SCALE GENOMIC DNA]</scope>
    <source>
        <strain evidence="15 16">BMG5.1</strain>
    </source>
</reference>
<dbReference type="SUPFAM" id="SSF56176">
    <property type="entry name" value="FAD-binding/transporter-associated domain-like"/>
    <property type="match status" value="1"/>
</dbReference>
<feature type="compositionally biased region" description="Basic and acidic residues" evidence="11">
    <location>
        <begin position="281"/>
        <end position="294"/>
    </location>
</feature>
<feature type="transmembrane region" description="Helical" evidence="12">
    <location>
        <begin position="20"/>
        <end position="46"/>
    </location>
</feature>
<dbReference type="PANTHER" id="PTHR43099">
    <property type="entry name" value="UPF0053 PROTEIN YRKA"/>
    <property type="match status" value="1"/>
</dbReference>
<comment type="subcellular location">
    <subcellularLocation>
        <location evidence="1">Cell membrane</location>
        <topology evidence="1">Multi-pass membrane protein</topology>
    </subcellularLocation>
</comment>
<dbReference type="SMART" id="SM01091">
    <property type="entry name" value="CorC_HlyC"/>
    <property type="match status" value="1"/>
</dbReference>
<dbReference type="InterPro" id="IPR005170">
    <property type="entry name" value="Transptr-assoc_dom"/>
</dbReference>
<dbReference type="InterPro" id="IPR002550">
    <property type="entry name" value="CNNM"/>
</dbReference>
<dbReference type="PROSITE" id="PS51371">
    <property type="entry name" value="CBS"/>
    <property type="match status" value="1"/>
</dbReference>
<dbReference type="Proteomes" id="UP000035425">
    <property type="component" value="Unassembled WGS sequence"/>
</dbReference>
<keyword evidence="8 10" id="KW-0472">Membrane</keyword>
<comment type="caution">
    <text evidence="15">The sequence shown here is derived from an EMBL/GenBank/DDBJ whole genome shotgun (WGS) entry which is preliminary data.</text>
</comment>
<keyword evidence="6 10" id="KW-1133">Transmembrane helix</keyword>
<feature type="compositionally biased region" description="Low complexity" evidence="11">
    <location>
        <begin position="295"/>
        <end position="304"/>
    </location>
</feature>
<dbReference type="Gene3D" id="3.10.580.10">
    <property type="entry name" value="CBS-domain"/>
    <property type="match status" value="2"/>
</dbReference>
<keyword evidence="3" id="KW-1003">Cell membrane</keyword>
<accession>A0ABR5F8G6</accession>
<feature type="region of interest" description="Disordered" evidence="11">
    <location>
        <begin position="493"/>
        <end position="542"/>
    </location>
</feature>
<dbReference type="Pfam" id="PF03471">
    <property type="entry name" value="CorC_HlyC"/>
    <property type="match status" value="1"/>
</dbReference>
<evidence type="ECO:0000256" key="6">
    <source>
        <dbReference type="ARBA" id="ARBA00022989"/>
    </source>
</evidence>
<feature type="transmembrane region" description="Helical" evidence="12">
    <location>
        <begin position="114"/>
        <end position="135"/>
    </location>
</feature>
<dbReference type="PROSITE" id="PS51846">
    <property type="entry name" value="CNNM"/>
    <property type="match status" value="1"/>
</dbReference>
<evidence type="ECO:0000256" key="12">
    <source>
        <dbReference type="SAM" id="Phobius"/>
    </source>
</evidence>
<evidence type="ECO:0000256" key="1">
    <source>
        <dbReference type="ARBA" id="ARBA00004651"/>
    </source>
</evidence>
<evidence type="ECO:0000256" key="8">
    <source>
        <dbReference type="ARBA" id="ARBA00023136"/>
    </source>
</evidence>
<dbReference type="InterPro" id="IPR046342">
    <property type="entry name" value="CBS_dom_sf"/>
</dbReference>
<dbReference type="InterPro" id="IPR000644">
    <property type="entry name" value="CBS_dom"/>
</dbReference>
<keyword evidence="16" id="KW-1185">Reference proteome</keyword>
<evidence type="ECO:0000313" key="16">
    <source>
        <dbReference type="Proteomes" id="UP000035425"/>
    </source>
</evidence>
<evidence type="ECO:0000256" key="5">
    <source>
        <dbReference type="ARBA" id="ARBA00022737"/>
    </source>
</evidence>
<dbReference type="EMBL" id="JWIO01000001">
    <property type="protein sequence ID" value="KLL13011.1"/>
    <property type="molecule type" value="Genomic_DNA"/>
</dbReference>
<comment type="similarity">
    <text evidence="2">Belongs to the UPF0053 family.</text>
</comment>
<name>A0ABR5F8G6_9ACTN</name>
<dbReference type="CDD" id="cd04590">
    <property type="entry name" value="CBS_pair_CorC_HlyC_assoc"/>
    <property type="match status" value="1"/>
</dbReference>
<evidence type="ECO:0000259" key="14">
    <source>
        <dbReference type="PROSITE" id="PS51846"/>
    </source>
</evidence>
<keyword evidence="5" id="KW-0677">Repeat</keyword>
<feature type="region of interest" description="Disordered" evidence="11">
    <location>
        <begin position="263"/>
        <end position="322"/>
    </location>
</feature>
<organism evidence="15 16">
    <name type="scientific">Protofrankia coriariae</name>
    <dbReference type="NCBI Taxonomy" id="1562887"/>
    <lineage>
        <taxon>Bacteria</taxon>
        <taxon>Bacillati</taxon>
        <taxon>Actinomycetota</taxon>
        <taxon>Actinomycetes</taxon>
        <taxon>Frankiales</taxon>
        <taxon>Frankiaceae</taxon>
        <taxon>Protofrankia</taxon>
    </lineage>
</organism>
<protein>
    <submittedName>
        <fullName evidence="15">Signal peptide protein</fullName>
    </submittedName>
</protein>
<dbReference type="InterPro" id="IPR044751">
    <property type="entry name" value="Ion_transp-like_CBS"/>
</dbReference>
<feature type="transmembrane region" description="Helical" evidence="12">
    <location>
        <begin position="74"/>
        <end position="94"/>
    </location>
</feature>
<dbReference type="Pfam" id="PF01595">
    <property type="entry name" value="CNNM"/>
    <property type="match status" value="1"/>
</dbReference>
<evidence type="ECO:0000256" key="2">
    <source>
        <dbReference type="ARBA" id="ARBA00006337"/>
    </source>
</evidence>
<feature type="domain" description="CNNM transmembrane" evidence="14">
    <location>
        <begin position="15"/>
        <end position="218"/>
    </location>
</feature>
<evidence type="ECO:0000256" key="7">
    <source>
        <dbReference type="ARBA" id="ARBA00023122"/>
    </source>
</evidence>
<evidence type="ECO:0000256" key="4">
    <source>
        <dbReference type="ARBA" id="ARBA00022692"/>
    </source>
</evidence>